<reference evidence="2" key="1">
    <citation type="journal article" date="2015" name="Nature">
        <title>Complex archaea that bridge the gap between prokaryotes and eukaryotes.</title>
        <authorList>
            <person name="Spang A."/>
            <person name="Saw J.H."/>
            <person name="Jorgensen S.L."/>
            <person name="Zaremba-Niedzwiedzka K."/>
            <person name="Martijn J."/>
            <person name="Lind A.E."/>
            <person name="van Eijk R."/>
            <person name="Schleper C."/>
            <person name="Guy L."/>
            <person name="Ettema T.J."/>
        </authorList>
    </citation>
    <scope>NUCLEOTIDE SEQUENCE</scope>
</reference>
<evidence type="ECO:0000313" key="2">
    <source>
        <dbReference type="EMBL" id="KKL76831.1"/>
    </source>
</evidence>
<gene>
    <name evidence="2" type="ORF">LCGC14_2040930</name>
</gene>
<keyword evidence="1" id="KW-1133">Transmembrane helix</keyword>
<protein>
    <submittedName>
        <fullName evidence="2">Uncharacterized protein</fullName>
    </submittedName>
</protein>
<evidence type="ECO:0000256" key="1">
    <source>
        <dbReference type="SAM" id="Phobius"/>
    </source>
</evidence>
<keyword evidence="1" id="KW-0472">Membrane</keyword>
<name>A0A0F9FEI7_9ZZZZ</name>
<dbReference type="AlphaFoldDB" id="A0A0F9FEI7"/>
<feature type="transmembrane region" description="Helical" evidence="1">
    <location>
        <begin position="76"/>
        <end position="95"/>
    </location>
</feature>
<organism evidence="2">
    <name type="scientific">marine sediment metagenome</name>
    <dbReference type="NCBI Taxonomy" id="412755"/>
    <lineage>
        <taxon>unclassified sequences</taxon>
        <taxon>metagenomes</taxon>
        <taxon>ecological metagenomes</taxon>
    </lineage>
</organism>
<sequence length="99" mass="11201">MAQERTHEQVLAEEQQRHLHEIAEAKNVSLLRAKLIQQSARIGLIFSIVATWLFQTGYVTIKAVNHPEILTDVEKFTALILITGGLVAVLVMKLWPENE</sequence>
<proteinExistence type="predicted"/>
<keyword evidence="1" id="KW-0812">Transmembrane</keyword>
<accession>A0A0F9FEI7</accession>
<comment type="caution">
    <text evidence="2">The sequence shown here is derived from an EMBL/GenBank/DDBJ whole genome shotgun (WGS) entry which is preliminary data.</text>
</comment>
<feature type="transmembrane region" description="Helical" evidence="1">
    <location>
        <begin position="42"/>
        <end position="64"/>
    </location>
</feature>
<dbReference type="EMBL" id="LAZR01023929">
    <property type="protein sequence ID" value="KKL76831.1"/>
    <property type="molecule type" value="Genomic_DNA"/>
</dbReference>